<protein>
    <submittedName>
        <fullName evidence="1">Uncharacterized protein</fullName>
    </submittedName>
</protein>
<reference evidence="1 2" key="1">
    <citation type="submission" date="2017-02" db="EMBL/GenBank/DDBJ databases">
        <title>The complete genomic sequence of a novel cold adapted crude oil-degrading bacterium Planococcus qaidamina Y42.</title>
        <authorList>
            <person name="Yang R."/>
        </authorList>
    </citation>
    <scope>NUCLEOTIDE SEQUENCE [LARGE SCALE GENOMIC DNA]</scope>
    <source>
        <strain evidence="1 2">Y42</strain>
    </source>
</reference>
<name>A0A1Q2KZ46_9BACL</name>
<sequence length="81" mass="9479">MFAQQKPFRYGRTFGQDKSKGFLDSLFIVILIHKMPRACAELTRVLKPELVRHFAFPQEFPLFVPYFCSEKSTLFFNRASG</sequence>
<evidence type="ECO:0000313" key="2">
    <source>
        <dbReference type="Proteomes" id="UP000188184"/>
    </source>
</evidence>
<keyword evidence="2" id="KW-1185">Reference proteome</keyword>
<dbReference type="AlphaFoldDB" id="A0A1Q2KZ46"/>
<gene>
    <name evidence="1" type="ORF">B0X71_10615</name>
</gene>
<organism evidence="1 2">
    <name type="scientific">Planococcus lenghuensis</name>
    <dbReference type="NCBI Taxonomy" id="2213202"/>
    <lineage>
        <taxon>Bacteria</taxon>
        <taxon>Bacillati</taxon>
        <taxon>Bacillota</taxon>
        <taxon>Bacilli</taxon>
        <taxon>Bacillales</taxon>
        <taxon>Caryophanaceae</taxon>
        <taxon>Planococcus</taxon>
    </lineage>
</organism>
<dbReference type="Proteomes" id="UP000188184">
    <property type="component" value="Chromosome"/>
</dbReference>
<proteinExistence type="predicted"/>
<accession>A0A1Q2KZ46</accession>
<dbReference type="KEGG" id="pmar:B0X71_10615"/>
<evidence type="ECO:0000313" key="1">
    <source>
        <dbReference type="EMBL" id="AQQ53480.1"/>
    </source>
</evidence>
<dbReference type="EMBL" id="CP019640">
    <property type="protein sequence ID" value="AQQ53480.1"/>
    <property type="molecule type" value="Genomic_DNA"/>
</dbReference>